<gene>
    <name evidence="1" type="ORF">FC43_GL001982</name>
</gene>
<accession>A0A0R1ULY9</accession>
<evidence type="ECO:0000313" key="2">
    <source>
        <dbReference type="Proteomes" id="UP000050816"/>
    </source>
</evidence>
<dbReference type="AlphaFoldDB" id="A0A0R1ULY9"/>
<proteinExistence type="predicted"/>
<dbReference type="Pfam" id="PF04883">
    <property type="entry name" value="HK97-gp10_like"/>
    <property type="match status" value="1"/>
</dbReference>
<sequence>MQIKLQGAKELQAKLSKRPQLLASKVRPIVKNNAAQLKAKTVANMEAAYTAGYSKGTTARSITNELSQAGMTATIAPHTEYFSYLEFGTRFMSARPTLHPAFAYQSVKFINQLKAVMK</sequence>
<reference evidence="1 2" key="1">
    <citation type="journal article" date="2015" name="Genome Announc.">
        <title>Expanding the biotechnology potential of lactobacilli through comparative genomics of 213 strains and associated genera.</title>
        <authorList>
            <person name="Sun Z."/>
            <person name="Harris H.M."/>
            <person name="McCann A."/>
            <person name="Guo C."/>
            <person name="Argimon S."/>
            <person name="Zhang W."/>
            <person name="Yang X."/>
            <person name="Jeffery I.B."/>
            <person name="Cooney J.C."/>
            <person name="Kagawa T.F."/>
            <person name="Liu W."/>
            <person name="Song Y."/>
            <person name="Salvetti E."/>
            <person name="Wrobel A."/>
            <person name="Rasinkangas P."/>
            <person name="Parkhill J."/>
            <person name="Rea M.C."/>
            <person name="O'Sullivan O."/>
            <person name="Ritari J."/>
            <person name="Douillard F.P."/>
            <person name="Paul Ross R."/>
            <person name="Yang R."/>
            <person name="Briner A.E."/>
            <person name="Felis G.E."/>
            <person name="de Vos W.M."/>
            <person name="Barrangou R."/>
            <person name="Klaenhammer T.R."/>
            <person name="Caufield P.W."/>
            <person name="Cui Y."/>
            <person name="Zhang H."/>
            <person name="O'Toole P.W."/>
        </authorList>
    </citation>
    <scope>NUCLEOTIDE SEQUENCE [LARGE SCALE GENOMIC DNA]</scope>
    <source>
        <strain evidence="1 2">DSM 15946</strain>
    </source>
</reference>
<evidence type="ECO:0000313" key="1">
    <source>
        <dbReference type="EMBL" id="KRL92328.1"/>
    </source>
</evidence>
<dbReference type="EMBL" id="AZFK01000005">
    <property type="protein sequence ID" value="KRL92328.1"/>
    <property type="molecule type" value="Genomic_DNA"/>
</dbReference>
<dbReference type="Proteomes" id="UP000050816">
    <property type="component" value="Unassembled WGS sequence"/>
</dbReference>
<dbReference type="PATRIC" id="fig|1423760.3.peg.2074"/>
<dbReference type="RefSeq" id="WP_056953383.1">
    <property type="nucleotide sequence ID" value="NZ_AZFK01000005.1"/>
</dbReference>
<protein>
    <recommendedName>
        <fullName evidence="3">Phage protein, HK97 gp10 family</fullName>
    </recommendedName>
</protein>
<comment type="caution">
    <text evidence="1">The sequence shown here is derived from an EMBL/GenBank/DDBJ whole genome shotgun (WGS) entry which is preliminary data.</text>
</comment>
<dbReference type="NCBIfam" id="TIGR01725">
    <property type="entry name" value="phge_HK97_gp10"/>
    <property type="match status" value="1"/>
</dbReference>
<evidence type="ECO:0008006" key="3">
    <source>
        <dbReference type="Google" id="ProtNLM"/>
    </source>
</evidence>
<organism evidence="1 2">
    <name type="scientific">Limosilactobacillus ingluviei DSM 15946</name>
    <dbReference type="NCBI Taxonomy" id="1423760"/>
    <lineage>
        <taxon>Bacteria</taxon>
        <taxon>Bacillati</taxon>
        <taxon>Bacillota</taxon>
        <taxon>Bacilli</taxon>
        <taxon>Lactobacillales</taxon>
        <taxon>Lactobacillaceae</taxon>
        <taxon>Limosilactobacillus</taxon>
    </lineage>
</organism>
<name>A0A0R1ULY9_9LACO</name>
<dbReference type="InterPro" id="IPR010064">
    <property type="entry name" value="HK97-gp10_tail"/>
</dbReference>